<dbReference type="Pfam" id="PF25973">
    <property type="entry name" value="BSH_CzcB"/>
    <property type="match status" value="1"/>
</dbReference>
<gene>
    <name evidence="5" type="ORF">AU255_18930</name>
</gene>
<dbReference type="PANTHER" id="PTHR30097">
    <property type="entry name" value="CATION EFFLUX SYSTEM PROTEIN CUSB"/>
    <property type="match status" value="1"/>
</dbReference>
<dbReference type="SUPFAM" id="SSF111369">
    <property type="entry name" value="HlyD-like secretion proteins"/>
    <property type="match status" value="1"/>
</dbReference>
<dbReference type="EMBL" id="LPUF01000005">
    <property type="protein sequence ID" value="OQK15234.1"/>
    <property type="molecule type" value="Genomic_DNA"/>
</dbReference>
<name>A0A1V8M0Y8_9GAMM</name>
<dbReference type="PANTHER" id="PTHR30097:SF4">
    <property type="entry name" value="SLR6042 PROTEIN"/>
    <property type="match status" value="1"/>
</dbReference>
<dbReference type="RefSeq" id="WP_080524484.1">
    <property type="nucleotide sequence ID" value="NZ_LPUF01000005.1"/>
</dbReference>
<dbReference type="GO" id="GO:0015679">
    <property type="term" value="P:plasma membrane copper ion transport"/>
    <property type="evidence" value="ECO:0007669"/>
    <property type="project" value="TreeGrafter"/>
</dbReference>
<dbReference type="Pfam" id="PF25954">
    <property type="entry name" value="Beta-barrel_RND_2"/>
    <property type="match status" value="1"/>
</dbReference>
<dbReference type="Gene3D" id="2.40.50.100">
    <property type="match status" value="1"/>
</dbReference>
<dbReference type="NCBIfam" id="TIGR01730">
    <property type="entry name" value="RND_mfp"/>
    <property type="match status" value="1"/>
</dbReference>
<feature type="domain" description="CusB-like beta-barrel" evidence="3">
    <location>
        <begin position="214"/>
        <end position="286"/>
    </location>
</feature>
<dbReference type="AlphaFoldDB" id="A0A1V8M0Y8"/>
<keyword evidence="2" id="KW-0813">Transport</keyword>
<feature type="domain" description="CzcB-like barrel-sandwich hybrid" evidence="4">
    <location>
        <begin position="65"/>
        <end position="210"/>
    </location>
</feature>
<proteinExistence type="inferred from homology"/>
<dbReference type="Gene3D" id="2.40.30.170">
    <property type="match status" value="1"/>
</dbReference>
<keyword evidence="6" id="KW-1185">Reference proteome</keyword>
<dbReference type="GO" id="GO:0060003">
    <property type="term" value="P:copper ion export"/>
    <property type="evidence" value="ECO:0007669"/>
    <property type="project" value="TreeGrafter"/>
</dbReference>
<dbReference type="OrthoDB" id="9806939at2"/>
<organism evidence="5 6">
    <name type="scientific">Methyloprofundus sedimenti</name>
    <dbReference type="NCBI Taxonomy" id="1420851"/>
    <lineage>
        <taxon>Bacteria</taxon>
        <taxon>Pseudomonadati</taxon>
        <taxon>Pseudomonadota</taxon>
        <taxon>Gammaproteobacteria</taxon>
        <taxon>Methylococcales</taxon>
        <taxon>Methylococcaceae</taxon>
        <taxon>Methyloprofundus</taxon>
    </lineage>
</organism>
<dbReference type="GO" id="GO:0046914">
    <property type="term" value="F:transition metal ion binding"/>
    <property type="evidence" value="ECO:0007669"/>
    <property type="project" value="TreeGrafter"/>
</dbReference>
<evidence type="ECO:0000259" key="4">
    <source>
        <dbReference type="Pfam" id="PF25973"/>
    </source>
</evidence>
<dbReference type="GO" id="GO:0022857">
    <property type="term" value="F:transmembrane transporter activity"/>
    <property type="evidence" value="ECO:0007669"/>
    <property type="project" value="InterPro"/>
</dbReference>
<evidence type="ECO:0000256" key="2">
    <source>
        <dbReference type="ARBA" id="ARBA00022448"/>
    </source>
</evidence>
<accession>A0A1V8M0Y8</accession>
<dbReference type="InterPro" id="IPR051909">
    <property type="entry name" value="MFP_Cation_Efflux"/>
</dbReference>
<evidence type="ECO:0000256" key="1">
    <source>
        <dbReference type="ARBA" id="ARBA00009477"/>
    </source>
</evidence>
<evidence type="ECO:0000259" key="3">
    <source>
        <dbReference type="Pfam" id="PF25954"/>
    </source>
</evidence>
<dbReference type="STRING" id="1420851.AU255_18930"/>
<sequence length="363" mass="39572">MRAFIVLVIYFFSTSLFATQQIKISEAQIDNLGIKLGKLQSIKLVPLLDAPAKVSILPANEYLVSISYAGLVSKINVSVGDEVVEGQVLASIKSAELLTLQQHYLSSINDLQVAKADFLRDQQLYKEGVIAERRWFQTKASYNVFVAHFNETRQLLEISGVSEKDIHALEKTRKLSSQLNVVAPISGVILERNITAGERIDALALLFRVVNLDTLWLDISVPQQHINQVHIGDQVIIEGLGATARIFLIGKNVDVQNQTVLVRAKVTDTQGNVRLGQTVNVKISQNSAQTLFKVPNAALAQSSGVTYLFIRTKNGFAAQPVQVVGREESESIISGDLLNANIEIASKGAVALKATMLGLGGDE</sequence>
<evidence type="ECO:0000313" key="5">
    <source>
        <dbReference type="EMBL" id="OQK15234.1"/>
    </source>
</evidence>
<dbReference type="GO" id="GO:0016020">
    <property type="term" value="C:membrane"/>
    <property type="evidence" value="ECO:0007669"/>
    <property type="project" value="InterPro"/>
</dbReference>
<reference evidence="5 6" key="1">
    <citation type="submission" date="2015-12" db="EMBL/GenBank/DDBJ databases">
        <authorList>
            <person name="Shamseldin A."/>
            <person name="Moawad H."/>
            <person name="Abd El-Rahim W.M."/>
            <person name="Sadowsky M.J."/>
        </authorList>
    </citation>
    <scope>NUCLEOTIDE SEQUENCE [LARGE SCALE GENOMIC DNA]</scope>
    <source>
        <strain evidence="5 6">WF1</strain>
    </source>
</reference>
<dbReference type="InterPro" id="IPR058647">
    <property type="entry name" value="BSH_CzcB-like"/>
</dbReference>
<dbReference type="InterPro" id="IPR058792">
    <property type="entry name" value="Beta-barrel_RND_2"/>
</dbReference>
<protein>
    <submittedName>
        <fullName evidence="5">Uncharacterized protein</fullName>
    </submittedName>
</protein>
<dbReference type="Proteomes" id="UP000191980">
    <property type="component" value="Unassembled WGS sequence"/>
</dbReference>
<dbReference type="GO" id="GO:0030288">
    <property type="term" value="C:outer membrane-bounded periplasmic space"/>
    <property type="evidence" value="ECO:0007669"/>
    <property type="project" value="TreeGrafter"/>
</dbReference>
<evidence type="ECO:0000313" key="6">
    <source>
        <dbReference type="Proteomes" id="UP000191980"/>
    </source>
</evidence>
<comment type="caution">
    <text evidence="5">The sequence shown here is derived from an EMBL/GenBank/DDBJ whole genome shotgun (WGS) entry which is preliminary data.</text>
</comment>
<comment type="similarity">
    <text evidence="1">Belongs to the membrane fusion protein (MFP) (TC 8.A.1) family.</text>
</comment>
<dbReference type="InterPro" id="IPR006143">
    <property type="entry name" value="RND_pump_MFP"/>
</dbReference>